<evidence type="ECO:0000313" key="2">
    <source>
        <dbReference type="EMBL" id="EME41454.1"/>
    </source>
</evidence>
<dbReference type="AlphaFoldDB" id="N1PH39"/>
<gene>
    <name evidence="2" type="ORF">DOTSEDRAFT_73767</name>
</gene>
<reference evidence="3" key="1">
    <citation type="journal article" date="2012" name="PLoS Genet.">
        <title>The genomes of the fungal plant pathogens Cladosporium fulvum and Dothistroma septosporum reveal adaptation to different hosts and lifestyles but also signatures of common ancestry.</title>
        <authorList>
            <person name="de Wit P.J.G.M."/>
            <person name="van der Burgt A."/>
            <person name="Oekmen B."/>
            <person name="Stergiopoulos I."/>
            <person name="Abd-Elsalam K.A."/>
            <person name="Aerts A.L."/>
            <person name="Bahkali A.H."/>
            <person name="Beenen H.G."/>
            <person name="Chettri P."/>
            <person name="Cox M.P."/>
            <person name="Datema E."/>
            <person name="de Vries R.P."/>
            <person name="Dhillon B."/>
            <person name="Ganley A.R."/>
            <person name="Griffiths S.A."/>
            <person name="Guo Y."/>
            <person name="Hamelin R.C."/>
            <person name="Henrissat B."/>
            <person name="Kabir M.S."/>
            <person name="Jashni M.K."/>
            <person name="Kema G."/>
            <person name="Klaubauf S."/>
            <person name="Lapidus A."/>
            <person name="Levasseur A."/>
            <person name="Lindquist E."/>
            <person name="Mehrabi R."/>
            <person name="Ohm R.A."/>
            <person name="Owen T.J."/>
            <person name="Salamov A."/>
            <person name="Schwelm A."/>
            <person name="Schijlen E."/>
            <person name="Sun H."/>
            <person name="van den Burg H.A."/>
            <person name="van Ham R.C.H.J."/>
            <person name="Zhang S."/>
            <person name="Goodwin S.B."/>
            <person name="Grigoriev I.V."/>
            <person name="Collemare J."/>
            <person name="Bradshaw R.E."/>
        </authorList>
    </citation>
    <scope>NUCLEOTIDE SEQUENCE [LARGE SCALE GENOMIC DNA]</scope>
    <source>
        <strain evidence="3">NZE10 / CBS 128990</strain>
    </source>
</reference>
<evidence type="ECO:0000256" key="1">
    <source>
        <dbReference type="SAM" id="MobiDB-lite"/>
    </source>
</evidence>
<dbReference type="OMA" id="EGGFGEW"/>
<name>N1PH39_DOTSN</name>
<dbReference type="PANTHER" id="PTHR38790">
    <property type="entry name" value="2EXR DOMAIN-CONTAINING PROTEIN-RELATED"/>
    <property type="match status" value="1"/>
</dbReference>
<feature type="region of interest" description="Disordered" evidence="1">
    <location>
        <begin position="1"/>
        <end position="25"/>
    </location>
</feature>
<organism evidence="2 3">
    <name type="scientific">Dothistroma septosporum (strain NZE10 / CBS 128990)</name>
    <name type="common">Red band needle blight fungus</name>
    <name type="synonym">Mycosphaerella pini</name>
    <dbReference type="NCBI Taxonomy" id="675120"/>
    <lineage>
        <taxon>Eukaryota</taxon>
        <taxon>Fungi</taxon>
        <taxon>Dikarya</taxon>
        <taxon>Ascomycota</taxon>
        <taxon>Pezizomycotina</taxon>
        <taxon>Dothideomycetes</taxon>
        <taxon>Dothideomycetidae</taxon>
        <taxon>Mycosphaerellales</taxon>
        <taxon>Mycosphaerellaceae</taxon>
        <taxon>Dothistroma</taxon>
    </lineage>
</organism>
<sequence>MAGPSQYKQPAAVRNAADLEQGRIRNTSTGLMRPLYTSCAEHHHALERDALPHSPPQDFSQGRPRFLTLNTVPRLPSTPTAYKRASTMDSPFLRLPVEIRLQIYSLLVLPAEAEDLLPSFEKVASSTQDYFDYDKKQPGSSKPVTADLSNPTIHIRTVDPTRYKARFPREPPHRRSGYSVCADRFRARCMQTTYHSINIPRIEQNLGILRTNKQIHNEVAELLYGHYIFDFDTHIEAIIPFLSDLTPFARSCVKDVRIVQRALPYMKEFDKCEWSNALRYITSSHNDIHLRRLELGVVAGRPGQDGWDRIARYSAQDFEVLQQNDNMTWLQYLLEVEGLQEVDVQAVIEHCPPCTSSSAMASFVRFSASVETGFAEFLKSHLLKPTPSRL</sequence>
<dbReference type="OrthoDB" id="5420711at2759"/>
<dbReference type="Proteomes" id="UP000016933">
    <property type="component" value="Unassembled WGS sequence"/>
</dbReference>
<protein>
    <submittedName>
        <fullName evidence="2">Uncharacterized protein</fullName>
    </submittedName>
</protein>
<dbReference type="EMBL" id="KB446542">
    <property type="protein sequence ID" value="EME41454.1"/>
    <property type="molecule type" value="Genomic_DNA"/>
</dbReference>
<evidence type="ECO:0000313" key="3">
    <source>
        <dbReference type="Proteomes" id="UP000016933"/>
    </source>
</evidence>
<reference evidence="2 3" key="2">
    <citation type="journal article" date="2012" name="PLoS Pathog.">
        <title>Diverse lifestyles and strategies of plant pathogenesis encoded in the genomes of eighteen Dothideomycetes fungi.</title>
        <authorList>
            <person name="Ohm R.A."/>
            <person name="Feau N."/>
            <person name="Henrissat B."/>
            <person name="Schoch C.L."/>
            <person name="Horwitz B.A."/>
            <person name="Barry K.W."/>
            <person name="Condon B.J."/>
            <person name="Copeland A.C."/>
            <person name="Dhillon B."/>
            <person name="Glaser F."/>
            <person name="Hesse C.N."/>
            <person name="Kosti I."/>
            <person name="LaButti K."/>
            <person name="Lindquist E.A."/>
            <person name="Lucas S."/>
            <person name="Salamov A.A."/>
            <person name="Bradshaw R.E."/>
            <person name="Ciuffetti L."/>
            <person name="Hamelin R.C."/>
            <person name="Kema G.H.J."/>
            <person name="Lawrence C."/>
            <person name="Scott J.A."/>
            <person name="Spatafora J.W."/>
            <person name="Turgeon B.G."/>
            <person name="de Wit P.J.G.M."/>
            <person name="Zhong S."/>
            <person name="Goodwin S.B."/>
            <person name="Grigoriev I.V."/>
        </authorList>
    </citation>
    <scope>NUCLEOTIDE SEQUENCE [LARGE SCALE GENOMIC DNA]</scope>
    <source>
        <strain evidence="3">NZE10 / CBS 128990</strain>
    </source>
</reference>
<keyword evidence="3" id="KW-1185">Reference proteome</keyword>
<accession>N1PH39</accession>
<dbReference type="HOGENOM" id="CLU_062455_0_0_1"/>
<proteinExistence type="predicted"/>
<dbReference type="eggNOG" id="ENOG502SR19">
    <property type="taxonomic scope" value="Eukaryota"/>
</dbReference>